<accession>A0ABN6Y4J0</accession>
<reference evidence="2" key="1">
    <citation type="journal article" date="2019" name="Int. J. Syst. Evol. Microbiol.">
        <title>The Global Catalogue of Microorganisms (GCM) 10K type strain sequencing project: providing services to taxonomists for standard genome sequencing and annotation.</title>
        <authorList>
            <consortium name="The Broad Institute Genomics Platform"/>
            <consortium name="The Broad Institute Genome Sequencing Center for Infectious Disease"/>
            <person name="Wu L."/>
            <person name="Ma J."/>
        </authorList>
    </citation>
    <scope>NUCLEOTIDE SEQUENCE [LARGE SCALE GENOMIC DNA]</scope>
    <source>
        <strain evidence="2">NBRC 108728</strain>
    </source>
</reference>
<protein>
    <submittedName>
        <fullName evidence="1">Uncharacterized protein</fullName>
    </submittedName>
</protein>
<sequence length="224" mass="23312">MTDQRFIGRIAGVGTTSGTRFVVGMWRESPLGGITDVMVETPEGRRILLAPSVEAADFIAATYTFDEVRVLDVAWRKIAGGLRVTAGSAPVRTASTGSAPVGAPPVGSPPAADVLDLRLAVGPVSALGMLLRAVPRGLATRPGWLRLIDPVARILVPGSATAGTAGGGRREFYGVTLARRVSSLEARFEGQDLGALARLWPPVRFGFGSAPAAPSLVDVTTTIR</sequence>
<dbReference type="Proteomes" id="UP001321486">
    <property type="component" value="Chromosome"/>
</dbReference>
<dbReference type="EMBL" id="AP027732">
    <property type="protein sequence ID" value="BDZ51999.1"/>
    <property type="molecule type" value="Genomic_DNA"/>
</dbReference>
<dbReference type="RefSeq" id="WP_286344652.1">
    <property type="nucleotide sequence ID" value="NZ_AP027732.1"/>
</dbReference>
<evidence type="ECO:0000313" key="2">
    <source>
        <dbReference type="Proteomes" id="UP001321486"/>
    </source>
</evidence>
<organism evidence="1 2">
    <name type="scientific">Frondihabitans sucicola</name>
    <dbReference type="NCBI Taxonomy" id="1268041"/>
    <lineage>
        <taxon>Bacteria</taxon>
        <taxon>Bacillati</taxon>
        <taxon>Actinomycetota</taxon>
        <taxon>Actinomycetes</taxon>
        <taxon>Micrococcales</taxon>
        <taxon>Microbacteriaceae</taxon>
        <taxon>Frondihabitans</taxon>
    </lineage>
</organism>
<name>A0ABN6Y4J0_9MICO</name>
<keyword evidence="2" id="KW-1185">Reference proteome</keyword>
<evidence type="ECO:0000313" key="1">
    <source>
        <dbReference type="EMBL" id="BDZ51999.1"/>
    </source>
</evidence>
<gene>
    <name evidence="1" type="ORF">GCM10025867_42400</name>
</gene>
<proteinExistence type="predicted"/>